<feature type="domain" description="HMA" evidence="7">
    <location>
        <begin position="7"/>
        <end position="71"/>
    </location>
</feature>
<dbReference type="InParanoid" id="A0A2P5BP27"/>
<proteinExistence type="inferred from homology"/>
<evidence type="ECO:0000256" key="2">
    <source>
        <dbReference type="ARBA" id="ARBA00022723"/>
    </source>
</evidence>
<reference evidence="9" key="1">
    <citation type="submission" date="2016-06" db="EMBL/GenBank/DDBJ databases">
        <title>Parallel loss of symbiosis genes in relatives of nitrogen-fixing non-legume Parasponia.</title>
        <authorList>
            <person name="Van Velzen R."/>
            <person name="Holmer R."/>
            <person name="Bu F."/>
            <person name="Rutten L."/>
            <person name="Van Zeijl A."/>
            <person name="Liu W."/>
            <person name="Santuari L."/>
            <person name="Cao Q."/>
            <person name="Sharma T."/>
            <person name="Shen D."/>
            <person name="Roswanjaya Y."/>
            <person name="Wardhani T."/>
            <person name="Kalhor M.S."/>
            <person name="Jansen J."/>
            <person name="Van den Hoogen J."/>
            <person name="Gungor B."/>
            <person name="Hartog M."/>
            <person name="Hontelez J."/>
            <person name="Verver J."/>
            <person name="Yang W.-C."/>
            <person name="Schijlen E."/>
            <person name="Repin R."/>
            <person name="Schilthuizen M."/>
            <person name="Schranz E."/>
            <person name="Heidstra R."/>
            <person name="Miyata K."/>
            <person name="Fedorova E."/>
            <person name="Kohlen W."/>
            <person name="Bisseling T."/>
            <person name="Smit S."/>
            <person name="Geurts R."/>
        </authorList>
    </citation>
    <scope>NUCLEOTIDE SEQUENCE [LARGE SCALE GENOMIC DNA]</scope>
    <source>
        <strain evidence="9">cv. RG33-2</strain>
    </source>
</reference>
<evidence type="ECO:0000313" key="9">
    <source>
        <dbReference type="Proteomes" id="UP000237000"/>
    </source>
</evidence>
<evidence type="ECO:0000256" key="3">
    <source>
        <dbReference type="ARBA" id="ARBA00023288"/>
    </source>
</evidence>
<dbReference type="InterPro" id="IPR006121">
    <property type="entry name" value="HMA_dom"/>
</dbReference>
<dbReference type="CDD" id="cd00371">
    <property type="entry name" value="HMA"/>
    <property type="match status" value="1"/>
</dbReference>
<name>A0A2P5BP27_TREOI</name>
<dbReference type="AlphaFoldDB" id="A0A2P5BP27"/>
<comment type="similarity">
    <text evidence="5">Belongs to the HIPP family.</text>
</comment>
<dbReference type="Proteomes" id="UP000237000">
    <property type="component" value="Unassembled WGS sequence"/>
</dbReference>
<evidence type="ECO:0000256" key="6">
    <source>
        <dbReference type="SAM" id="MobiDB-lite"/>
    </source>
</evidence>
<keyword evidence="1" id="KW-0488">Methylation</keyword>
<accession>A0A2P5BP27</accession>
<dbReference type="OrthoDB" id="689350at2759"/>
<keyword evidence="9" id="KW-1185">Reference proteome</keyword>
<dbReference type="Pfam" id="PF00403">
    <property type="entry name" value="HMA"/>
    <property type="match status" value="1"/>
</dbReference>
<dbReference type="GO" id="GO:0046872">
    <property type="term" value="F:metal ion binding"/>
    <property type="evidence" value="ECO:0007669"/>
    <property type="project" value="UniProtKB-KW"/>
</dbReference>
<organism evidence="8 9">
    <name type="scientific">Trema orientale</name>
    <name type="common">Charcoal tree</name>
    <name type="synonym">Celtis orientalis</name>
    <dbReference type="NCBI Taxonomy" id="63057"/>
    <lineage>
        <taxon>Eukaryota</taxon>
        <taxon>Viridiplantae</taxon>
        <taxon>Streptophyta</taxon>
        <taxon>Embryophyta</taxon>
        <taxon>Tracheophyta</taxon>
        <taxon>Spermatophyta</taxon>
        <taxon>Magnoliopsida</taxon>
        <taxon>eudicotyledons</taxon>
        <taxon>Gunneridae</taxon>
        <taxon>Pentapetalae</taxon>
        <taxon>rosids</taxon>
        <taxon>fabids</taxon>
        <taxon>Rosales</taxon>
        <taxon>Cannabaceae</taxon>
        <taxon>Trema</taxon>
    </lineage>
</organism>
<dbReference type="EMBL" id="JXTC01000485">
    <property type="protein sequence ID" value="PON50520.1"/>
    <property type="molecule type" value="Genomic_DNA"/>
</dbReference>
<evidence type="ECO:0000259" key="7">
    <source>
        <dbReference type="PROSITE" id="PS50846"/>
    </source>
</evidence>
<dbReference type="PANTHER" id="PTHR45868">
    <property type="entry name" value="HEAVY METAL-ASSOCIATED ISOPRENYLATED PLANT PROTEIN 33-RELATED"/>
    <property type="match status" value="1"/>
</dbReference>
<sequence>MAKEVDLKKVELKVFVNCCDGCRRKIKKVLRSIDGVFRIEIDPLQPKVTVLGNVDPQVLIKKLCKAGKQAEVVRQLGNENAPKTEERGNPERGNEKKKCRASSTVADESLAKEIMLNGQCTERSNKSSQHQITSKSGSETGIVVPTSTGYQHQLMNCSSVQKMQSLPVHINTTNEVRNCTQHYCYVVDPYSSTIPCYAIPPPYVAAPVLVTPQNYPYERKKTVLSQIPPPPPPPPPPPVGDYFSDDNTMGCHVM</sequence>
<evidence type="ECO:0000313" key="8">
    <source>
        <dbReference type="EMBL" id="PON50520.1"/>
    </source>
</evidence>
<evidence type="ECO:0000256" key="1">
    <source>
        <dbReference type="ARBA" id="ARBA00022481"/>
    </source>
</evidence>
<feature type="compositionally biased region" description="Basic and acidic residues" evidence="6">
    <location>
        <begin position="82"/>
        <end position="96"/>
    </location>
</feature>
<dbReference type="InterPro" id="IPR036163">
    <property type="entry name" value="HMA_dom_sf"/>
</dbReference>
<keyword evidence="3" id="KW-0449">Lipoprotein</keyword>
<feature type="region of interest" description="Disordered" evidence="6">
    <location>
        <begin position="76"/>
        <end position="102"/>
    </location>
</feature>
<keyword evidence="2" id="KW-0479">Metal-binding</keyword>
<comment type="caution">
    <text evidence="8">The sequence shown here is derived from an EMBL/GenBank/DDBJ whole genome shotgun (WGS) entry which is preliminary data.</text>
</comment>
<gene>
    <name evidence="8" type="ORF">TorRG33x02_314460</name>
</gene>
<protein>
    <submittedName>
        <fullName evidence="8">Heavy metal-associated domain containing protein</fullName>
    </submittedName>
</protein>
<dbReference type="SUPFAM" id="SSF55008">
    <property type="entry name" value="HMA, heavy metal-associated domain"/>
    <property type="match status" value="1"/>
</dbReference>
<dbReference type="STRING" id="63057.A0A2P5BP27"/>
<dbReference type="PROSITE" id="PS50846">
    <property type="entry name" value="HMA_2"/>
    <property type="match status" value="1"/>
</dbReference>
<evidence type="ECO:0000256" key="5">
    <source>
        <dbReference type="ARBA" id="ARBA00024045"/>
    </source>
</evidence>
<dbReference type="Gene3D" id="3.30.70.100">
    <property type="match status" value="1"/>
</dbReference>
<evidence type="ECO:0000256" key="4">
    <source>
        <dbReference type="ARBA" id="ARBA00023289"/>
    </source>
</evidence>
<dbReference type="PANTHER" id="PTHR45868:SF14">
    <property type="entry name" value="OS08G0205500 PROTEIN"/>
    <property type="match status" value="1"/>
</dbReference>
<keyword evidence="4" id="KW-0636">Prenylation</keyword>